<sequence length="91" mass="10745">MKSYCEYLIFITTRGVVRTHENAFRYFGGGIPDEIVYDQDELILVSEDSGDLILTREFQTYKEDRNLTIKCVGKLINRARRNRKGYQVYQI</sequence>
<dbReference type="AlphaFoldDB" id="A0A221M985"/>
<organism evidence="1 2">
    <name type="scientific">Virgibacillus necropolis</name>
    <dbReference type="NCBI Taxonomy" id="163877"/>
    <lineage>
        <taxon>Bacteria</taxon>
        <taxon>Bacillati</taxon>
        <taxon>Bacillota</taxon>
        <taxon>Bacilli</taxon>
        <taxon>Bacillales</taxon>
        <taxon>Bacillaceae</taxon>
        <taxon>Virgibacillus</taxon>
    </lineage>
</organism>
<gene>
    <name evidence="1" type="ORF">CFK40_03785</name>
</gene>
<dbReference type="KEGG" id="vne:CFK40_03785"/>
<protein>
    <submittedName>
        <fullName evidence="1">Uncharacterized protein</fullName>
    </submittedName>
</protein>
<accession>A0A221M985</accession>
<reference evidence="1 2" key="1">
    <citation type="journal article" date="2003" name="Int. J. Syst. Evol. Microbiol.">
        <title>Virgibacillus carmonensis sp. nov., Virgibacillus necropolis sp. nov. and Virgibacillus picturae sp. nov., three novel species isolated from deteriorated mural paintings, transfer of the species of the genus salibacillus to Virgibacillus, as Virgibacillus marismortui comb. nov. and Virgibacillus salexigens comb. nov., and emended description of the genus Virgibacillus.</title>
        <authorList>
            <person name="Heyrman J."/>
            <person name="Logan N.A."/>
            <person name="Busse H.J."/>
            <person name="Balcaen A."/>
            <person name="Lebbe L."/>
            <person name="Rodriguez-Diaz M."/>
            <person name="Swings J."/>
            <person name="De Vos P."/>
        </authorList>
    </citation>
    <scope>NUCLEOTIDE SEQUENCE [LARGE SCALE GENOMIC DNA]</scope>
    <source>
        <strain evidence="1 2">LMG 19488</strain>
    </source>
</reference>
<dbReference type="Proteomes" id="UP000204391">
    <property type="component" value="Chromosome"/>
</dbReference>
<keyword evidence="2" id="KW-1185">Reference proteome</keyword>
<proteinExistence type="predicted"/>
<dbReference type="OrthoDB" id="92877at2"/>
<evidence type="ECO:0000313" key="2">
    <source>
        <dbReference type="Proteomes" id="UP000204391"/>
    </source>
</evidence>
<name>A0A221M985_9BACI</name>
<evidence type="ECO:0000313" key="1">
    <source>
        <dbReference type="EMBL" id="ASN04189.1"/>
    </source>
</evidence>
<dbReference type="RefSeq" id="WP_089530759.1">
    <property type="nucleotide sequence ID" value="NZ_CP022437.1"/>
</dbReference>
<dbReference type="EMBL" id="CP022437">
    <property type="protein sequence ID" value="ASN04189.1"/>
    <property type="molecule type" value="Genomic_DNA"/>
</dbReference>